<name>A0A4C1WV78_EUMVA</name>
<reference evidence="1 2" key="1">
    <citation type="journal article" date="2019" name="Commun. Biol.">
        <title>The bagworm genome reveals a unique fibroin gene that provides high tensile strength.</title>
        <authorList>
            <person name="Kono N."/>
            <person name="Nakamura H."/>
            <person name="Ohtoshi R."/>
            <person name="Tomita M."/>
            <person name="Numata K."/>
            <person name="Arakawa K."/>
        </authorList>
    </citation>
    <scope>NUCLEOTIDE SEQUENCE [LARGE SCALE GENOMIC DNA]</scope>
</reference>
<evidence type="ECO:0000313" key="1">
    <source>
        <dbReference type="EMBL" id="GBP54803.1"/>
    </source>
</evidence>
<dbReference type="PANTHER" id="PTHR47331:SF1">
    <property type="entry name" value="GAG-LIKE PROTEIN"/>
    <property type="match status" value="1"/>
</dbReference>
<proteinExistence type="predicted"/>
<sequence>MFLRVKIRKEDRDRLRFLKQNNCNENSQEHRMTSFIFDAASSACTVIYIKNCDVTEFEHELPEACKAVRLDVRDFLKTFYTIAEAKRVSKEVYEIRRSAVDWDEQVNVDEHKKWLKRVNEIMKLSSINVPRVLPWICSDPRLFKTFVAHRLDESEKHTTVKCLKWVPTKLNVADNATHGPPTDFDEAHWWFRGPDFLRR</sequence>
<dbReference type="AlphaFoldDB" id="A0A4C1WV78"/>
<dbReference type="EMBL" id="BGZK01000655">
    <property type="protein sequence ID" value="GBP54803.1"/>
    <property type="molecule type" value="Genomic_DNA"/>
</dbReference>
<evidence type="ECO:0000313" key="2">
    <source>
        <dbReference type="Proteomes" id="UP000299102"/>
    </source>
</evidence>
<protein>
    <submittedName>
        <fullName evidence="1">Uncharacterized protein</fullName>
    </submittedName>
</protein>
<comment type="caution">
    <text evidence="1">The sequence shown here is derived from an EMBL/GenBank/DDBJ whole genome shotgun (WGS) entry which is preliminary data.</text>
</comment>
<dbReference type="PANTHER" id="PTHR47331">
    <property type="entry name" value="PHD-TYPE DOMAIN-CONTAINING PROTEIN"/>
    <property type="match status" value="1"/>
</dbReference>
<organism evidence="1 2">
    <name type="scientific">Eumeta variegata</name>
    <name type="common">Bagworm moth</name>
    <name type="synonym">Eumeta japonica</name>
    <dbReference type="NCBI Taxonomy" id="151549"/>
    <lineage>
        <taxon>Eukaryota</taxon>
        <taxon>Metazoa</taxon>
        <taxon>Ecdysozoa</taxon>
        <taxon>Arthropoda</taxon>
        <taxon>Hexapoda</taxon>
        <taxon>Insecta</taxon>
        <taxon>Pterygota</taxon>
        <taxon>Neoptera</taxon>
        <taxon>Endopterygota</taxon>
        <taxon>Lepidoptera</taxon>
        <taxon>Glossata</taxon>
        <taxon>Ditrysia</taxon>
        <taxon>Tineoidea</taxon>
        <taxon>Psychidae</taxon>
        <taxon>Oiketicinae</taxon>
        <taxon>Eumeta</taxon>
    </lineage>
</organism>
<gene>
    <name evidence="1" type="ORF">EVAR_87876_1</name>
</gene>
<dbReference type="Proteomes" id="UP000299102">
    <property type="component" value="Unassembled WGS sequence"/>
</dbReference>
<accession>A0A4C1WV78</accession>
<keyword evidence="2" id="KW-1185">Reference proteome</keyword>